<dbReference type="Proteomes" id="UP000324760">
    <property type="component" value="Chromosome"/>
</dbReference>
<accession>A0A5P1RBT9</accession>
<feature type="transmembrane region" description="Helical" evidence="1">
    <location>
        <begin position="6"/>
        <end position="28"/>
    </location>
</feature>
<evidence type="ECO:0000256" key="1">
    <source>
        <dbReference type="SAM" id="Phobius"/>
    </source>
</evidence>
<proteinExistence type="predicted"/>
<keyword evidence="1" id="KW-1133">Transmembrane helix</keyword>
<reference evidence="2 3" key="1">
    <citation type="journal article" date="2019" name="Biochem. Eng. J.">
        <title>Metabolic engineering of the marine bacteria Neptunomonas concharum for the production of acetoin and meso-2,3-butanediol from acetate.</title>
        <authorList>
            <person name="Li W."/>
            <person name="Pu N."/>
            <person name="Liu C.-X."/>
            <person name="Yuan Q.-P."/>
            <person name="Li Z.-J."/>
        </authorList>
    </citation>
    <scope>NUCLEOTIDE SEQUENCE [LARGE SCALE GENOMIC DNA]</scope>
    <source>
        <strain evidence="2 3">JCM17730</strain>
    </source>
</reference>
<evidence type="ECO:0000313" key="3">
    <source>
        <dbReference type="Proteomes" id="UP000324760"/>
    </source>
</evidence>
<dbReference type="AlphaFoldDB" id="A0A5P1RBT9"/>
<name>A0A5P1RBT9_9GAMM</name>
<keyword evidence="3" id="KW-1185">Reference proteome</keyword>
<dbReference type="KEGG" id="ncu:F0U83_08495"/>
<keyword evidence="1" id="KW-0812">Transmembrane</keyword>
<evidence type="ECO:0000313" key="2">
    <source>
        <dbReference type="EMBL" id="QEQ96752.1"/>
    </source>
</evidence>
<dbReference type="EMBL" id="CP043869">
    <property type="protein sequence ID" value="QEQ96752.1"/>
    <property type="molecule type" value="Genomic_DNA"/>
</dbReference>
<protein>
    <submittedName>
        <fullName evidence="2">Uncharacterized protein</fullName>
    </submittedName>
</protein>
<organism evidence="2 3">
    <name type="scientific">Neptunomonas concharum</name>
    <dbReference type="NCBI Taxonomy" id="1031538"/>
    <lineage>
        <taxon>Bacteria</taxon>
        <taxon>Pseudomonadati</taxon>
        <taxon>Pseudomonadota</taxon>
        <taxon>Gammaproteobacteria</taxon>
        <taxon>Oceanospirillales</taxon>
        <taxon>Oceanospirillaceae</taxon>
        <taxon>Neptunomonas</taxon>
    </lineage>
</organism>
<dbReference type="RefSeq" id="WP_138987364.1">
    <property type="nucleotide sequence ID" value="NZ_CP043869.1"/>
</dbReference>
<sequence length="74" mass="8608">MSKPPPMEVVIAMTLEIMHFILLGRIIIHNSNKHCQLNDITPELLKQETLHLGIREEDSELEYLQAFVNFAKQH</sequence>
<gene>
    <name evidence="2" type="ORF">F0U83_08495</name>
</gene>
<keyword evidence="1" id="KW-0472">Membrane</keyword>